<feature type="domain" description="GSKIP" evidence="2">
    <location>
        <begin position="13"/>
        <end position="110"/>
    </location>
</feature>
<dbReference type="GO" id="GO:0005737">
    <property type="term" value="C:cytoplasm"/>
    <property type="evidence" value="ECO:0007669"/>
    <property type="project" value="TreeGrafter"/>
</dbReference>
<evidence type="ECO:0000313" key="4">
    <source>
        <dbReference type="Proteomes" id="UP001431783"/>
    </source>
</evidence>
<dbReference type="GO" id="GO:0051018">
    <property type="term" value="F:protein kinase A binding"/>
    <property type="evidence" value="ECO:0007669"/>
    <property type="project" value="TreeGrafter"/>
</dbReference>
<gene>
    <name evidence="3" type="ORF">WA026_000769</name>
</gene>
<protein>
    <recommendedName>
        <fullName evidence="2">GSKIP domain-containing protein</fullName>
    </recommendedName>
</protein>
<evidence type="ECO:0000313" key="3">
    <source>
        <dbReference type="EMBL" id="KAK9888518.1"/>
    </source>
</evidence>
<dbReference type="PANTHER" id="PTHR12490">
    <property type="entry name" value="GSK3B-INTERACTING PROTEIN"/>
    <property type="match status" value="1"/>
</dbReference>
<evidence type="ECO:0000259" key="2">
    <source>
        <dbReference type="Pfam" id="PF05303"/>
    </source>
</evidence>
<organism evidence="3 4">
    <name type="scientific">Henosepilachna vigintioctopunctata</name>
    <dbReference type="NCBI Taxonomy" id="420089"/>
    <lineage>
        <taxon>Eukaryota</taxon>
        <taxon>Metazoa</taxon>
        <taxon>Ecdysozoa</taxon>
        <taxon>Arthropoda</taxon>
        <taxon>Hexapoda</taxon>
        <taxon>Insecta</taxon>
        <taxon>Pterygota</taxon>
        <taxon>Neoptera</taxon>
        <taxon>Endopterygota</taxon>
        <taxon>Coleoptera</taxon>
        <taxon>Polyphaga</taxon>
        <taxon>Cucujiformia</taxon>
        <taxon>Coccinelloidea</taxon>
        <taxon>Coccinellidae</taxon>
        <taxon>Epilachninae</taxon>
        <taxon>Epilachnini</taxon>
        <taxon>Henosepilachna</taxon>
    </lineage>
</organism>
<dbReference type="GO" id="GO:0019207">
    <property type="term" value="F:kinase regulator activity"/>
    <property type="evidence" value="ECO:0007669"/>
    <property type="project" value="TreeGrafter"/>
</dbReference>
<dbReference type="SUPFAM" id="SSF103107">
    <property type="entry name" value="Hypothetical protein c14orf129, hspc210"/>
    <property type="match status" value="1"/>
</dbReference>
<dbReference type="AlphaFoldDB" id="A0AAW1V0B2"/>
<comment type="similarity">
    <text evidence="1">Belongs to the GSKIP family.</text>
</comment>
<sequence length="115" mass="13331">MDNNYLLDEHNWRLEAESVINDIKNHVYSITLSEKLQNTNKKIFLNLITLENQTFCIELSGQGFRIVGKSFDTTDINCSQYYETPYSLLNNVSPMFSTSFGNELIAKLQNYGNEY</sequence>
<dbReference type="InterPro" id="IPR037395">
    <property type="entry name" value="GSKIP"/>
</dbReference>
<evidence type="ECO:0000256" key="1">
    <source>
        <dbReference type="ARBA" id="ARBA00009571"/>
    </source>
</evidence>
<keyword evidence="4" id="KW-1185">Reference proteome</keyword>
<reference evidence="3 4" key="1">
    <citation type="submission" date="2023-03" db="EMBL/GenBank/DDBJ databases">
        <title>Genome insight into feeding habits of ladybird beetles.</title>
        <authorList>
            <person name="Li H.-S."/>
            <person name="Huang Y.-H."/>
            <person name="Pang H."/>
        </authorList>
    </citation>
    <scope>NUCLEOTIDE SEQUENCE [LARGE SCALE GENOMIC DNA]</scope>
    <source>
        <strain evidence="3">SYSU_2023b</strain>
        <tissue evidence="3">Whole body</tissue>
    </source>
</reference>
<proteinExistence type="inferred from homology"/>
<name>A0AAW1V0B2_9CUCU</name>
<dbReference type="InterPro" id="IPR007967">
    <property type="entry name" value="GSKIP_dom"/>
</dbReference>
<dbReference type="Pfam" id="PF05303">
    <property type="entry name" value="GSKIP_dom"/>
    <property type="match status" value="1"/>
</dbReference>
<dbReference type="GO" id="GO:0060828">
    <property type="term" value="P:regulation of canonical Wnt signaling pathway"/>
    <property type="evidence" value="ECO:0007669"/>
    <property type="project" value="InterPro"/>
</dbReference>
<comment type="caution">
    <text evidence="3">The sequence shown here is derived from an EMBL/GenBank/DDBJ whole genome shotgun (WGS) entry which is preliminary data.</text>
</comment>
<accession>A0AAW1V0B2</accession>
<dbReference type="InterPro" id="IPR023231">
    <property type="entry name" value="GSKIP_dom_sf"/>
</dbReference>
<dbReference type="EMBL" id="JARQZJ010000121">
    <property type="protein sequence ID" value="KAK9888518.1"/>
    <property type="molecule type" value="Genomic_DNA"/>
</dbReference>
<dbReference type="Proteomes" id="UP001431783">
    <property type="component" value="Unassembled WGS sequence"/>
</dbReference>
<dbReference type="Gene3D" id="3.30.2280.10">
    <property type="entry name" value="Hypothetical protein (hspc210)"/>
    <property type="match status" value="1"/>
</dbReference>
<dbReference type="PANTHER" id="PTHR12490:SF4">
    <property type="entry name" value="GSK3B-INTERACTING PROTEIN"/>
    <property type="match status" value="1"/>
</dbReference>